<evidence type="ECO:0000256" key="1">
    <source>
        <dbReference type="PIRNR" id="PIRNR029225"/>
    </source>
</evidence>
<reference evidence="2" key="1">
    <citation type="submission" date="2022-02" db="EMBL/GenBank/DDBJ databases">
        <title>Vibrio sp. nov., a new bacterium isolated from Bohai sea, China.</title>
        <authorList>
            <person name="Yuan Y."/>
        </authorList>
    </citation>
    <scope>NUCLEOTIDE SEQUENCE</scope>
    <source>
        <strain evidence="2">DBSS07</strain>
    </source>
</reference>
<keyword evidence="1 2" id="KW-0808">Transferase</keyword>
<dbReference type="GO" id="GO:0006260">
    <property type="term" value="P:DNA replication"/>
    <property type="evidence" value="ECO:0007669"/>
    <property type="project" value="UniProtKB-KW"/>
</dbReference>
<dbReference type="RefSeq" id="WP_265689760.1">
    <property type="nucleotide sequence ID" value="NZ_JAKRRX010000360.1"/>
</dbReference>
<protein>
    <recommendedName>
        <fullName evidence="1">DNA polymerase III subunit psi</fullName>
    </recommendedName>
</protein>
<evidence type="ECO:0000313" key="3">
    <source>
        <dbReference type="Proteomes" id="UP001155586"/>
    </source>
</evidence>
<dbReference type="Gene3D" id="3.40.50.10220">
    <property type="entry name" value="DNA polymerase III, psi subunit"/>
    <property type="match status" value="1"/>
</dbReference>
<dbReference type="NCBIfam" id="NF004764">
    <property type="entry name" value="PRK06100.1"/>
    <property type="match status" value="1"/>
</dbReference>
<keyword evidence="1" id="KW-0235">DNA replication</keyword>
<dbReference type="PIRSF" id="PIRSF029225">
    <property type="entry name" value="DNA_pol_III_psi"/>
    <property type="match status" value="1"/>
</dbReference>
<dbReference type="Proteomes" id="UP001155586">
    <property type="component" value="Unassembled WGS sequence"/>
</dbReference>
<dbReference type="SUPFAM" id="SSF102220">
    <property type="entry name" value="DNA polymerase III psi subunit"/>
    <property type="match status" value="1"/>
</dbReference>
<dbReference type="InterPro" id="IPR036654">
    <property type="entry name" value="DNA_pol_III_psi_sf"/>
</dbReference>
<comment type="function">
    <text evidence="1">Part of the beta sliding clamp loading complex, which hydrolyzes ATP to load the beta clamp onto primed DNA to form the DNA replication pre-initiation complex. DNA polymerase III is a complex, multichain enzyme responsible for most of the replicative synthesis in bacteria. This DNA polymerase also exhibits 3' to 5' exonuclease activity.</text>
</comment>
<proteinExistence type="predicted"/>
<dbReference type="GO" id="GO:0008408">
    <property type="term" value="F:3'-5' exonuclease activity"/>
    <property type="evidence" value="ECO:0007669"/>
    <property type="project" value="InterPro"/>
</dbReference>
<sequence>MQSLQSNQQHSAYLEEMGISQWTLVHPERLSGYQLDKAPLEESCKLLLVSPVCPEAELAEMFERVLKSIKLDLTQAQHVTPENLAVIGEHQLEWIWFAGCERVDGVTDKVLTSPLLSDIDGNNEQRRLLWQQICSY</sequence>
<dbReference type="GO" id="GO:0003887">
    <property type="term" value="F:DNA-directed DNA polymerase activity"/>
    <property type="evidence" value="ECO:0007669"/>
    <property type="project" value="UniProtKB-KW"/>
</dbReference>
<evidence type="ECO:0000313" key="2">
    <source>
        <dbReference type="EMBL" id="MCW8336705.1"/>
    </source>
</evidence>
<comment type="caution">
    <text evidence="2">The sequence shown here is derived from an EMBL/GenBank/DDBJ whole genome shotgun (WGS) entry which is preliminary data.</text>
</comment>
<dbReference type="EMBL" id="JAKRRX010000360">
    <property type="protein sequence ID" value="MCW8336705.1"/>
    <property type="molecule type" value="Genomic_DNA"/>
</dbReference>
<gene>
    <name evidence="2" type="ORF">MD483_23155</name>
</gene>
<keyword evidence="3" id="KW-1185">Reference proteome</keyword>
<keyword evidence="1" id="KW-0239">DNA-directed DNA polymerase</keyword>
<organism evidence="2 3">
    <name type="scientific">Vibrio paucivorans</name>
    <dbReference type="NCBI Taxonomy" id="2829489"/>
    <lineage>
        <taxon>Bacteria</taxon>
        <taxon>Pseudomonadati</taxon>
        <taxon>Pseudomonadota</taxon>
        <taxon>Gammaproteobacteria</taxon>
        <taxon>Vibrionales</taxon>
        <taxon>Vibrionaceae</taxon>
        <taxon>Vibrio</taxon>
    </lineage>
</organism>
<accession>A0A9X3CJB7</accession>
<dbReference type="AlphaFoldDB" id="A0A9X3CJB7"/>
<keyword evidence="1 2" id="KW-0548">Nucleotidyltransferase</keyword>
<dbReference type="Pfam" id="PF03603">
    <property type="entry name" value="DNA_III_psi"/>
    <property type="match status" value="1"/>
</dbReference>
<name>A0A9X3CJB7_9VIBR</name>
<dbReference type="InterPro" id="IPR004615">
    <property type="entry name" value="DNA_pol_III_psi"/>
</dbReference>